<reference evidence="2 3" key="1">
    <citation type="submission" date="2019-09" db="EMBL/GenBank/DDBJ databases">
        <authorList>
            <person name="Li Y."/>
        </authorList>
    </citation>
    <scope>NUCLEOTIDE SEQUENCE [LARGE SCALE GENOMIC DNA]</scope>
    <source>
        <strain evidence="2 3">L3-3HA</strain>
    </source>
</reference>
<keyword evidence="1" id="KW-1133">Transmembrane helix</keyword>
<accession>A0A5J5FRV8</accession>
<dbReference type="RefSeq" id="WP_150437458.1">
    <property type="nucleotide sequence ID" value="NZ_VYKJ01000018.1"/>
</dbReference>
<feature type="transmembrane region" description="Helical" evidence="1">
    <location>
        <begin position="6"/>
        <end position="26"/>
    </location>
</feature>
<dbReference type="EMBL" id="VYKJ01000018">
    <property type="protein sequence ID" value="KAA8995599.1"/>
    <property type="molecule type" value="Genomic_DNA"/>
</dbReference>
<keyword evidence="1" id="KW-0812">Transmembrane</keyword>
<evidence type="ECO:0000313" key="3">
    <source>
        <dbReference type="Proteomes" id="UP000335415"/>
    </source>
</evidence>
<dbReference type="Proteomes" id="UP000335415">
    <property type="component" value="Unassembled WGS sequence"/>
</dbReference>
<keyword evidence="1" id="KW-0472">Membrane</keyword>
<evidence type="ECO:0000313" key="2">
    <source>
        <dbReference type="EMBL" id="KAA8995599.1"/>
    </source>
</evidence>
<proteinExistence type="predicted"/>
<comment type="caution">
    <text evidence="2">The sequence shown here is derived from an EMBL/GenBank/DDBJ whole genome shotgun (WGS) entry which is preliminary data.</text>
</comment>
<organism evidence="2 3">
    <name type="scientific">Affinibrenneria salicis</name>
    <dbReference type="NCBI Taxonomy" id="2590031"/>
    <lineage>
        <taxon>Bacteria</taxon>
        <taxon>Pseudomonadati</taxon>
        <taxon>Pseudomonadota</taxon>
        <taxon>Gammaproteobacteria</taxon>
        <taxon>Enterobacterales</taxon>
        <taxon>Pectobacteriaceae</taxon>
        <taxon>Affinibrenneria</taxon>
    </lineage>
</organism>
<name>A0A5J5FRV8_9GAMM</name>
<gene>
    <name evidence="2" type="ORF">FJU30_23840</name>
</gene>
<sequence>MLSFIGQLIVLIIVIAAMLFIFGLYVRGLTALSKKAIQRQLASGKMTDQQLTKFYHIYKKRKDQHLMPILMHGIFYKSFVRMQRDIYQIYRDEMEKRQLPL</sequence>
<evidence type="ECO:0000256" key="1">
    <source>
        <dbReference type="SAM" id="Phobius"/>
    </source>
</evidence>
<dbReference type="AlphaFoldDB" id="A0A5J5FRV8"/>
<protein>
    <submittedName>
        <fullName evidence="2">Uncharacterized protein</fullName>
    </submittedName>
</protein>
<keyword evidence="3" id="KW-1185">Reference proteome</keyword>
<dbReference type="OrthoDB" id="2200353at2"/>